<dbReference type="CDD" id="cd03016">
    <property type="entry name" value="PRX_1cys"/>
    <property type="match status" value="1"/>
</dbReference>
<proteinExistence type="inferred from homology"/>
<evidence type="ECO:0000313" key="7">
    <source>
        <dbReference type="EMBL" id="VAV91870.1"/>
    </source>
</evidence>
<dbReference type="Gene3D" id="3.40.30.10">
    <property type="entry name" value="Glutaredoxin"/>
    <property type="match status" value="1"/>
</dbReference>
<keyword evidence="1" id="KW-0575">Peroxidase</keyword>
<dbReference type="InterPro" id="IPR045020">
    <property type="entry name" value="PRX_1cys"/>
</dbReference>
<dbReference type="GO" id="GO:0005829">
    <property type="term" value="C:cytosol"/>
    <property type="evidence" value="ECO:0007669"/>
    <property type="project" value="TreeGrafter"/>
</dbReference>
<name>A0A3B0RFX7_9ZZZZ</name>
<dbReference type="InterPro" id="IPR050217">
    <property type="entry name" value="Peroxiredoxin"/>
</dbReference>
<dbReference type="GO" id="GO:0033554">
    <property type="term" value="P:cellular response to stress"/>
    <property type="evidence" value="ECO:0007669"/>
    <property type="project" value="TreeGrafter"/>
</dbReference>
<dbReference type="InterPro" id="IPR019479">
    <property type="entry name" value="Peroxiredoxin_C"/>
</dbReference>
<keyword evidence="2" id="KW-0049">Antioxidant</keyword>
<dbReference type="InterPro" id="IPR013766">
    <property type="entry name" value="Thioredoxin_domain"/>
</dbReference>
<dbReference type="PANTHER" id="PTHR10681:SF121">
    <property type="entry name" value="ALKYL HYDROPEROXIDE REDUCTASE C"/>
    <property type="match status" value="1"/>
</dbReference>
<dbReference type="SUPFAM" id="SSF52833">
    <property type="entry name" value="Thioredoxin-like"/>
    <property type="match status" value="1"/>
</dbReference>
<evidence type="ECO:0000256" key="3">
    <source>
        <dbReference type="ARBA" id="ARBA00023002"/>
    </source>
</evidence>
<gene>
    <name evidence="7" type="ORF">MNBD_ALPHA04-2083</name>
</gene>
<evidence type="ECO:0000256" key="1">
    <source>
        <dbReference type="ARBA" id="ARBA00022559"/>
    </source>
</evidence>
<dbReference type="AlphaFoldDB" id="A0A3B0RFX7"/>
<dbReference type="FunFam" id="3.30.1020.10:FF:000001">
    <property type="entry name" value="1-Cys peroxiredoxin"/>
    <property type="match status" value="1"/>
</dbReference>
<dbReference type="Gene3D" id="3.30.1020.10">
    <property type="entry name" value="Antioxidant, Horf6, Chain A, domain2"/>
    <property type="match status" value="1"/>
</dbReference>
<keyword evidence="4" id="KW-0676">Redox-active center</keyword>
<dbReference type="FunFam" id="3.40.30.10:FF:000011">
    <property type="entry name" value="Peroxiredoxin PRX1"/>
    <property type="match status" value="1"/>
</dbReference>
<dbReference type="InterPro" id="IPR036249">
    <property type="entry name" value="Thioredoxin-like_sf"/>
</dbReference>
<dbReference type="GO" id="GO:0006979">
    <property type="term" value="P:response to oxidative stress"/>
    <property type="evidence" value="ECO:0007669"/>
    <property type="project" value="TreeGrafter"/>
</dbReference>
<dbReference type="PROSITE" id="PS51352">
    <property type="entry name" value="THIOREDOXIN_2"/>
    <property type="match status" value="1"/>
</dbReference>
<evidence type="ECO:0000259" key="6">
    <source>
        <dbReference type="PROSITE" id="PS51352"/>
    </source>
</evidence>
<sequence>MQETGVNFTAAKPAHDALSKLKQTAFVKEQKMTLHIGDTAPNFSADTSSGHINFHDWAKGNWVFFFSHPADFTPVCTTEMGRTAQLAEQFAARNTKPLGLSTDTAEEHLKWIADVNDTQHTNLHFPIVADPDLEISKKFDMIHPEESDTQAVRSVFIIDPELKIRLTMTYPMNVGRNFDEILRVIDALQTGDRCKIATPADWKAGDKVIIPPSITNEEAKNIFPQGWEELRPYLRLTEVK</sequence>
<dbReference type="Pfam" id="PF00578">
    <property type="entry name" value="AhpC-TSA"/>
    <property type="match status" value="1"/>
</dbReference>
<dbReference type="InterPro" id="IPR024706">
    <property type="entry name" value="Peroxiredoxin_AhpC-typ"/>
</dbReference>
<evidence type="ECO:0000256" key="2">
    <source>
        <dbReference type="ARBA" id="ARBA00022862"/>
    </source>
</evidence>
<protein>
    <submittedName>
        <fullName evidence="7">Alkyl hydroperoxide reductase subunit C-like protein</fullName>
    </submittedName>
</protein>
<accession>A0A3B0RFX7</accession>
<evidence type="ECO:0000256" key="5">
    <source>
        <dbReference type="ARBA" id="ARBA00025719"/>
    </source>
</evidence>
<dbReference type="GO" id="GO:0008379">
    <property type="term" value="F:thioredoxin peroxidase activity"/>
    <property type="evidence" value="ECO:0007669"/>
    <property type="project" value="TreeGrafter"/>
</dbReference>
<dbReference type="InterPro" id="IPR000866">
    <property type="entry name" value="AhpC/TSA"/>
</dbReference>
<dbReference type="GO" id="GO:0042744">
    <property type="term" value="P:hydrogen peroxide catabolic process"/>
    <property type="evidence" value="ECO:0007669"/>
    <property type="project" value="TreeGrafter"/>
</dbReference>
<dbReference type="Pfam" id="PF10417">
    <property type="entry name" value="1-cysPrx_C"/>
    <property type="match status" value="1"/>
</dbReference>
<organism evidence="7">
    <name type="scientific">hydrothermal vent metagenome</name>
    <dbReference type="NCBI Taxonomy" id="652676"/>
    <lineage>
        <taxon>unclassified sequences</taxon>
        <taxon>metagenomes</taxon>
        <taxon>ecological metagenomes</taxon>
    </lineage>
</organism>
<dbReference type="GO" id="GO:0045454">
    <property type="term" value="P:cell redox homeostasis"/>
    <property type="evidence" value="ECO:0007669"/>
    <property type="project" value="TreeGrafter"/>
</dbReference>
<dbReference type="EMBL" id="UOEF01000132">
    <property type="protein sequence ID" value="VAV91870.1"/>
    <property type="molecule type" value="Genomic_DNA"/>
</dbReference>
<reference evidence="7" key="1">
    <citation type="submission" date="2018-06" db="EMBL/GenBank/DDBJ databases">
        <authorList>
            <person name="Zhirakovskaya E."/>
        </authorList>
    </citation>
    <scope>NUCLEOTIDE SEQUENCE</scope>
</reference>
<keyword evidence="3" id="KW-0560">Oxidoreductase</keyword>
<feature type="domain" description="Thioredoxin" evidence="6">
    <location>
        <begin position="34"/>
        <end position="190"/>
    </location>
</feature>
<dbReference type="NCBIfam" id="NF009668">
    <property type="entry name" value="PRK13189.1"/>
    <property type="match status" value="1"/>
</dbReference>
<evidence type="ECO:0000256" key="4">
    <source>
        <dbReference type="ARBA" id="ARBA00023284"/>
    </source>
</evidence>
<comment type="similarity">
    <text evidence="5">Belongs to the peroxiredoxin family. Prx6 subfamily.</text>
</comment>
<dbReference type="PANTHER" id="PTHR10681">
    <property type="entry name" value="THIOREDOXIN PEROXIDASE"/>
    <property type="match status" value="1"/>
</dbReference>
<dbReference type="PIRSF" id="PIRSF000239">
    <property type="entry name" value="AHPC"/>
    <property type="match status" value="1"/>
</dbReference>